<reference evidence="2 3" key="1">
    <citation type="submission" date="2018-06" db="EMBL/GenBank/DDBJ databases">
        <authorList>
            <consortium name="Pathogen Informatics"/>
            <person name="Doyle S."/>
        </authorList>
    </citation>
    <scope>NUCLEOTIDE SEQUENCE [LARGE SCALE GENOMIC DNA]</scope>
    <source>
        <strain evidence="2 3">NCTC7688</strain>
    </source>
</reference>
<keyword evidence="1" id="KW-0472">Membrane</keyword>
<evidence type="ECO:0000256" key="1">
    <source>
        <dbReference type="SAM" id="Phobius"/>
    </source>
</evidence>
<evidence type="ECO:0000313" key="3">
    <source>
        <dbReference type="Proteomes" id="UP000254707"/>
    </source>
</evidence>
<evidence type="ECO:0000313" key="2">
    <source>
        <dbReference type="EMBL" id="SUM82664.1"/>
    </source>
</evidence>
<accession>A0A380HKR3</accession>
<dbReference type="RefSeq" id="WP_115340540.1">
    <property type="nucleotide sequence ID" value="NZ_UHED01000001.1"/>
</dbReference>
<keyword evidence="1" id="KW-0812">Transmembrane</keyword>
<feature type="transmembrane region" description="Helical" evidence="1">
    <location>
        <begin position="6"/>
        <end position="23"/>
    </location>
</feature>
<protein>
    <submittedName>
        <fullName evidence="2">Uncharacterized protein</fullName>
    </submittedName>
</protein>
<dbReference type="Proteomes" id="UP000254707">
    <property type="component" value="Unassembled WGS sequence"/>
</dbReference>
<dbReference type="EMBL" id="UHED01000001">
    <property type="protein sequence ID" value="SUM82664.1"/>
    <property type="molecule type" value="Genomic_DNA"/>
</dbReference>
<proteinExistence type="predicted"/>
<organism evidence="2 3">
    <name type="scientific">Staphylococcus saprophyticus</name>
    <dbReference type="NCBI Taxonomy" id="29385"/>
    <lineage>
        <taxon>Bacteria</taxon>
        <taxon>Bacillati</taxon>
        <taxon>Bacillota</taxon>
        <taxon>Bacilli</taxon>
        <taxon>Bacillales</taxon>
        <taxon>Staphylococcaceae</taxon>
        <taxon>Staphylococcus</taxon>
    </lineage>
</organism>
<name>A0A380HKR3_STASA</name>
<keyword evidence="1" id="KW-1133">Transmembrane helix</keyword>
<dbReference type="AlphaFoldDB" id="A0A380HKR3"/>
<sequence length="75" mass="8755">MYWIIATILLGTIAIVSLIYNAVKDSKIDALEYEVSYLLDIIFNDHGDVVLRLKENELTDEDIREIKDAWDKRIK</sequence>
<gene>
    <name evidence="2" type="ORF">NCTC7688_01218</name>
</gene>